<dbReference type="InterPro" id="IPR047141">
    <property type="entry name" value="Stealth"/>
</dbReference>
<name>A0ABW8BLJ7_9ACTN</name>
<evidence type="ECO:0000313" key="9">
    <source>
        <dbReference type="Proteomes" id="UP001614264"/>
    </source>
</evidence>
<dbReference type="InterPro" id="IPR031357">
    <property type="entry name" value="Stealth_CR3"/>
</dbReference>
<feature type="domain" description="Stealth protein CR1 conserved region 1" evidence="5">
    <location>
        <begin position="205"/>
        <end position="229"/>
    </location>
</feature>
<dbReference type="Pfam" id="PF17102">
    <property type="entry name" value="Stealth_CR3"/>
    <property type="match status" value="1"/>
</dbReference>
<dbReference type="InterPro" id="IPR031358">
    <property type="entry name" value="Stealth_CR1"/>
</dbReference>
<keyword evidence="9" id="KW-1185">Reference proteome</keyword>
<evidence type="ECO:0000259" key="5">
    <source>
        <dbReference type="Pfam" id="PF17101"/>
    </source>
</evidence>
<dbReference type="PANTHER" id="PTHR24045">
    <property type="match status" value="1"/>
</dbReference>
<accession>A0ABW8BLJ7</accession>
<evidence type="ECO:0000256" key="3">
    <source>
        <dbReference type="ARBA" id="ARBA00023169"/>
    </source>
</evidence>
<dbReference type="PANTHER" id="PTHR24045:SF0">
    <property type="entry name" value="N-ACETYLGLUCOSAMINE-1-PHOSPHOTRANSFERASE SUBUNITS ALPHA_BETA"/>
    <property type="match status" value="1"/>
</dbReference>
<keyword evidence="2" id="KW-0808">Transferase</keyword>
<dbReference type="InterPro" id="IPR031356">
    <property type="entry name" value="Stealth_CR4"/>
</dbReference>
<evidence type="ECO:0000256" key="1">
    <source>
        <dbReference type="ARBA" id="ARBA00007583"/>
    </source>
</evidence>
<evidence type="ECO:0000256" key="2">
    <source>
        <dbReference type="ARBA" id="ARBA00022679"/>
    </source>
</evidence>
<dbReference type="EMBL" id="JBITPR010000064">
    <property type="protein sequence ID" value="MFI7875926.1"/>
    <property type="molecule type" value="Genomic_DNA"/>
</dbReference>
<feature type="domain" description="Stealth protein CR3 conserved region 3" evidence="6">
    <location>
        <begin position="392"/>
        <end position="439"/>
    </location>
</feature>
<reference evidence="8 9" key="1">
    <citation type="submission" date="2024-07" db="EMBL/GenBank/DDBJ databases">
        <title>Whole genome sequencing of Prodigiosin pigment-producing Streptomyces salinarius isolated from rhizosphere soil of Arachis hypogaea.</title>
        <authorList>
            <person name="Vidhya A."/>
            <person name="Ramya S."/>
        </authorList>
    </citation>
    <scope>NUCLEOTIDE SEQUENCE [LARGE SCALE GENOMIC DNA]</scope>
    <source>
        <strain evidence="8 9">VRMG2420</strain>
    </source>
</reference>
<feature type="domain" description="Stealth protein CR2 conserved region 2" evidence="4">
    <location>
        <begin position="242"/>
        <end position="348"/>
    </location>
</feature>
<evidence type="ECO:0000313" key="8">
    <source>
        <dbReference type="EMBL" id="MFI7875926.1"/>
    </source>
</evidence>
<dbReference type="RefSeq" id="WP_376650666.1">
    <property type="nucleotide sequence ID" value="NZ_JBITPR010000064.1"/>
</dbReference>
<dbReference type="Proteomes" id="UP001614264">
    <property type="component" value="Unassembled WGS sequence"/>
</dbReference>
<dbReference type="InterPro" id="IPR021520">
    <property type="entry name" value="Stealth_CR2"/>
</dbReference>
<protein>
    <submittedName>
        <fullName evidence="8">Stealth family protein</fullName>
    </submittedName>
</protein>
<comment type="similarity">
    <text evidence="1">Belongs to the stealth family.</text>
</comment>
<organism evidence="8 9">
    <name type="scientific">Streptomyces salinarius</name>
    <dbReference type="NCBI Taxonomy" id="2762598"/>
    <lineage>
        <taxon>Bacteria</taxon>
        <taxon>Bacillati</taxon>
        <taxon>Actinomycetota</taxon>
        <taxon>Actinomycetes</taxon>
        <taxon>Kitasatosporales</taxon>
        <taxon>Streptomycetaceae</taxon>
        <taxon>Streptomyces</taxon>
    </lineage>
</organism>
<dbReference type="Pfam" id="PF17103">
    <property type="entry name" value="Stealth_CR4"/>
    <property type="match status" value="1"/>
</dbReference>
<keyword evidence="3" id="KW-0270">Exopolysaccharide synthesis</keyword>
<evidence type="ECO:0000259" key="4">
    <source>
        <dbReference type="Pfam" id="PF11380"/>
    </source>
</evidence>
<dbReference type="Pfam" id="PF17101">
    <property type="entry name" value="Stealth_CR1"/>
    <property type="match status" value="1"/>
</dbReference>
<evidence type="ECO:0000259" key="7">
    <source>
        <dbReference type="Pfam" id="PF17103"/>
    </source>
</evidence>
<sequence length="516" mass="58295">MHKRVALVHDRLTPLAARELNNVEVRRALEAAQVDWFAVPGLDDTASAVGVDARQRPQALAALRAGLSGSRGYIARPKAGMAPGDGAWDGSSAKTWERANGLSVVRAFWFRTTQEGRLTYGADAGCDVEFWEPAESVPGHGVDRLVAPRRNRASEHVFLGHQQLLVPGEQMTRLVGRAHGAGVPQLRPTRTRPELDIPFPDEHPFPIDVVYTWVDGDDPAWQRRRAESRGEVFHAEAASLARYVSRDELKYSLRSVRMFMPWVRNIYIVTDQQTPHWWAAGDGRARVVDHREIFDDPSHLPTFNSHAIESRLHHIPGLSRHFVYFNDDMFIGRPLTPSAFFHPNGIAKFFPSPAQVPYGEPEPDEVPTSVAAKNNRRLIQQRFGRTLVQKMKHVPYALNRDILAAIERDFPEEHRRTSASPVRSISDLSIASSLHHYYSYYSGCSLPGDLRYGYFALDDPELEHKLELLLLRRDRDTFCLNDSASDPAEIEHQSQVLHRFLEAFYPVPSPYEKAAA</sequence>
<proteinExistence type="inferred from homology"/>
<gene>
    <name evidence="8" type="ORF">AB4829_35705</name>
</gene>
<feature type="domain" description="Stealth protein CR4 conserved region 4" evidence="7">
    <location>
        <begin position="471"/>
        <end position="515"/>
    </location>
</feature>
<evidence type="ECO:0000259" key="6">
    <source>
        <dbReference type="Pfam" id="PF17102"/>
    </source>
</evidence>
<comment type="caution">
    <text evidence="8">The sequence shown here is derived from an EMBL/GenBank/DDBJ whole genome shotgun (WGS) entry which is preliminary data.</text>
</comment>
<dbReference type="Pfam" id="PF11380">
    <property type="entry name" value="Stealth_CR2"/>
    <property type="match status" value="1"/>
</dbReference>